<dbReference type="Gene3D" id="3.10.105.10">
    <property type="entry name" value="Dipeptide-binding Protein, Domain 3"/>
    <property type="match status" value="1"/>
</dbReference>
<protein>
    <recommendedName>
        <fullName evidence="2">Solute-binding protein family 5 domain-containing protein</fullName>
    </recommendedName>
</protein>
<gene>
    <name evidence="1" type="ORF">LCGC14_2873730</name>
</gene>
<reference evidence="1" key="1">
    <citation type="journal article" date="2015" name="Nature">
        <title>Complex archaea that bridge the gap between prokaryotes and eukaryotes.</title>
        <authorList>
            <person name="Spang A."/>
            <person name="Saw J.H."/>
            <person name="Jorgensen S.L."/>
            <person name="Zaremba-Niedzwiedzka K."/>
            <person name="Martijn J."/>
            <person name="Lind A.E."/>
            <person name="van Eijk R."/>
            <person name="Schleper C."/>
            <person name="Guy L."/>
            <person name="Ettema T.J."/>
        </authorList>
    </citation>
    <scope>NUCLEOTIDE SEQUENCE</scope>
</reference>
<evidence type="ECO:0000313" key="1">
    <source>
        <dbReference type="EMBL" id="KKK75435.1"/>
    </source>
</evidence>
<dbReference type="AlphaFoldDB" id="A0A0F8YNZ2"/>
<sequence>YQGGAENAAMYDNPVFTELFNTALLTVDLVAQKAIMEELFIIALDDVPYIPIGLVKWKVYWWPWVKNYYGESESLGVLPPVQFMWLDQDLKAEMGY</sequence>
<name>A0A0F8YNZ2_9ZZZZ</name>
<feature type="non-terminal residue" evidence="1">
    <location>
        <position position="1"/>
    </location>
</feature>
<accession>A0A0F8YNZ2</accession>
<proteinExistence type="predicted"/>
<comment type="caution">
    <text evidence="1">The sequence shown here is derived from an EMBL/GenBank/DDBJ whole genome shotgun (WGS) entry which is preliminary data.</text>
</comment>
<evidence type="ECO:0008006" key="2">
    <source>
        <dbReference type="Google" id="ProtNLM"/>
    </source>
</evidence>
<organism evidence="1">
    <name type="scientific">marine sediment metagenome</name>
    <dbReference type="NCBI Taxonomy" id="412755"/>
    <lineage>
        <taxon>unclassified sequences</taxon>
        <taxon>metagenomes</taxon>
        <taxon>ecological metagenomes</taxon>
    </lineage>
</organism>
<dbReference type="SUPFAM" id="SSF53850">
    <property type="entry name" value="Periplasmic binding protein-like II"/>
    <property type="match status" value="1"/>
</dbReference>
<dbReference type="EMBL" id="LAZR01055867">
    <property type="protein sequence ID" value="KKK75435.1"/>
    <property type="molecule type" value="Genomic_DNA"/>
</dbReference>